<name>A0A6J6YDD4_9ZZZZ</name>
<feature type="transmembrane region" description="Helical" evidence="1">
    <location>
        <begin position="15"/>
        <end position="33"/>
    </location>
</feature>
<organism evidence="2">
    <name type="scientific">freshwater metagenome</name>
    <dbReference type="NCBI Taxonomy" id="449393"/>
    <lineage>
        <taxon>unclassified sequences</taxon>
        <taxon>metagenomes</taxon>
        <taxon>ecological metagenomes</taxon>
    </lineage>
</organism>
<protein>
    <submittedName>
        <fullName evidence="2">Unannotated protein</fullName>
    </submittedName>
</protein>
<proteinExistence type="predicted"/>
<keyword evidence="1" id="KW-1133">Transmembrane helix</keyword>
<keyword evidence="1" id="KW-0472">Membrane</keyword>
<sequence length="50" mass="6048">MDMHLYESHRAEMNLMWVLMCAMFVIDVAMIIYHSNLHKRIKALEELIKK</sequence>
<reference evidence="2" key="1">
    <citation type="submission" date="2020-05" db="EMBL/GenBank/DDBJ databases">
        <authorList>
            <person name="Chiriac C."/>
            <person name="Salcher M."/>
            <person name="Ghai R."/>
            <person name="Kavagutti S V."/>
        </authorList>
    </citation>
    <scope>NUCLEOTIDE SEQUENCE</scope>
</reference>
<evidence type="ECO:0000313" key="2">
    <source>
        <dbReference type="EMBL" id="CAB4807491.1"/>
    </source>
</evidence>
<gene>
    <name evidence="2" type="ORF">UFOPK3124_00160</name>
</gene>
<dbReference type="EMBL" id="CAFAAY010000005">
    <property type="protein sequence ID" value="CAB4807491.1"/>
    <property type="molecule type" value="Genomic_DNA"/>
</dbReference>
<keyword evidence="1" id="KW-0812">Transmembrane</keyword>
<accession>A0A6J6YDD4</accession>
<evidence type="ECO:0000256" key="1">
    <source>
        <dbReference type="SAM" id="Phobius"/>
    </source>
</evidence>
<dbReference type="AlphaFoldDB" id="A0A6J6YDD4"/>